<keyword evidence="3" id="KW-1185">Reference proteome</keyword>
<dbReference type="InterPro" id="IPR014991">
    <property type="entry name" value="DUF1840"/>
</dbReference>
<name>A0A378IDN5_9GAMM</name>
<protein>
    <submittedName>
        <fullName evidence="2">Domain of uncharacterized function (DUF1840)</fullName>
    </submittedName>
</protein>
<evidence type="ECO:0000313" key="4">
    <source>
        <dbReference type="Proteomes" id="UP000255066"/>
    </source>
</evidence>
<proteinExistence type="predicted"/>
<dbReference type="Proteomes" id="UP000054735">
    <property type="component" value="Unassembled WGS sequence"/>
</dbReference>
<dbReference type="RefSeq" id="WP_058522563.1">
    <property type="nucleotide sequence ID" value="NZ_CAAAHV010000016.1"/>
</dbReference>
<dbReference type="AlphaFoldDB" id="A0A378IDN5"/>
<dbReference type="Pfam" id="PF08895">
    <property type="entry name" value="DUF1840"/>
    <property type="match status" value="1"/>
</dbReference>
<dbReference type="EMBL" id="LNXT01000005">
    <property type="protein sequence ID" value="KTC75299.1"/>
    <property type="molecule type" value="Genomic_DNA"/>
</dbReference>
<gene>
    <name evidence="1" type="ORF">Lbir_0444</name>
    <name evidence="2" type="ORF">NCTC12437_02884</name>
</gene>
<evidence type="ECO:0000313" key="2">
    <source>
        <dbReference type="EMBL" id="STX33066.1"/>
    </source>
</evidence>
<sequence>MLVKFSSDAYENIVMFEKVARQLLTMMGHSGEIPGALTDDLIPDALARLQLALEKNRQTPSREGCENEDEEKPVSLSNRAFPLVNMLKSAIRDKSDVLWDYQ</sequence>
<dbReference type="OrthoDB" id="5625523at2"/>
<reference evidence="2 4" key="2">
    <citation type="submission" date="2018-06" db="EMBL/GenBank/DDBJ databases">
        <authorList>
            <consortium name="Pathogen Informatics"/>
            <person name="Doyle S."/>
        </authorList>
    </citation>
    <scope>NUCLEOTIDE SEQUENCE [LARGE SCALE GENOMIC DNA]</scope>
    <source>
        <strain evidence="2 4">NCTC12437</strain>
    </source>
</reference>
<dbReference type="EMBL" id="UGNW01000001">
    <property type="protein sequence ID" value="STX33066.1"/>
    <property type="molecule type" value="Genomic_DNA"/>
</dbReference>
<evidence type="ECO:0000313" key="1">
    <source>
        <dbReference type="EMBL" id="KTC75299.1"/>
    </source>
</evidence>
<accession>A0A378IDN5</accession>
<evidence type="ECO:0000313" key="3">
    <source>
        <dbReference type="Proteomes" id="UP000054735"/>
    </source>
</evidence>
<organism evidence="2 4">
    <name type="scientific">Legionella birminghamensis</name>
    <dbReference type="NCBI Taxonomy" id="28083"/>
    <lineage>
        <taxon>Bacteria</taxon>
        <taxon>Pseudomonadati</taxon>
        <taxon>Pseudomonadota</taxon>
        <taxon>Gammaproteobacteria</taxon>
        <taxon>Legionellales</taxon>
        <taxon>Legionellaceae</taxon>
        <taxon>Legionella</taxon>
    </lineage>
</organism>
<dbReference type="Proteomes" id="UP000255066">
    <property type="component" value="Unassembled WGS sequence"/>
</dbReference>
<dbReference type="STRING" id="28083.Lbir_0444"/>
<reference evidence="1 3" key="1">
    <citation type="submission" date="2015-11" db="EMBL/GenBank/DDBJ databases">
        <title>Genomic analysis of 38 Legionella species identifies large and diverse effector repertoires.</title>
        <authorList>
            <person name="Burstein D."/>
            <person name="Amaro F."/>
            <person name="Zusman T."/>
            <person name="Lifshitz Z."/>
            <person name="Cohen O."/>
            <person name="Gilbert J.A."/>
            <person name="Pupko T."/>
            <person name="Shuman H.A."/>
            <person name="Segal G."/>
        </authorList>
    </citation>
    <scope>NUCLEOTIDE SEQUENCE [LARGE SCALE GENOMIC DNA]</scope>
    <source>
        <strain evidence="1 3">CDC#1407-AL-14</strain>
    </source>
</reference>